<gene>
    <name evidence="15" type="ORF">AB1Y20_018395</name>
</gene>
<feature type="region of interest" description="Disordered" evidence="11">
    <location>
        <begin position="1"/>
        <end position="54"/>
    </location>
</feature>
<feature type="compositionally biased region" description="Acidic residues" evidence="11">
    <location>
        <begin position="1"/>
        <end position="13"/>
    </location>
</feature>
<keyword evidence="16" id="KW-1185">Reference proteome</keyword>
<protein>
    <recommendedName>
        <fullName evidence="1">RNA helicase</fullName>
        <ecNumber evidence="1">3.6.4.13</ecNumber>
    </recommendedName>
</protein>
<feature type="compositionally biased region" description="Basic and acidic residues" evidence="11">
    <location>
        <begin position="86"/>
        <end position="101"/>
    </location>
</feature>
<evidence type="ECO:0000256" key="1">
    <source>
        <dbReference type="ARBA" id="ARBA00012552"/>
    </source>
</evidence>
<evidence type="ECO:0000259" key="14">
    <source>
        <dbReference type="PROSITE" id="PS51195"/>
    </source>
</evidence>
<dbReference type="PROSITE" id="PS51194">
    <property type="entry name" value="HELICASE_CTER"/>
    <property type="match status" value="1"/>
</dbReference>
<keyword evidence="6" id="KW-0067">ATP-binding</keyword>
<dbReference type="CDD" id="cd17945">
    <property type="entry name" value="DEADc_DDX23"/>
    <property type="match status" value="1"/>
</dbReference>
<dbReference type="GO" id="GO:0016787">
    <property type="term" value="F:hydrolase activity"/>
    <property type="evidence" value="ECO:0007669"/>
    <property type="project" value="UniProtKB-KW"/>
</dbReference>
<evidence type="ECO:0000259" key="12">
    <source>
        <dbReference type="PROSITE" id="PS51192"/>
    </source>
</evidence>
<evidence type="ECO:0000256" key="4">
    <source>
        <dbReference type="ARBA" id="ARBA00022801"/>
    </source>
</evidence>
<dbReference type="InterPro" id="IPR001650">
    <property type="entry name" value="Helicase_C-like"/>
</dbReference>
<dbReference type="SMART" id="SM00490">
    <property type="entry name" value="HELICc"/>
    <property type="match status" value="1"/>
</dbReference>
<organism evidence="15 16">
    <name type="scientific">Prymnesium parvum</name>
    <name type="common">Toxic golden alga</name>
    <dbReference type="NCBI Taxonomy" id="97485"/>
    <lineage>
        <taxon>Eukaryota</taxon>
        <taxon>Haptista</taxon>
        <taxon>Haptophyta</taxon>
        <taxon>Prymnesiophyceae</taxon>
        <taxon>Prymnesiales</taxon>
        <taxon>Prymnesiaceae</taxon>
        <taxon>Prymnesium</taxon>
    </lineage>
</organism>
<comment type="catalytic activity">
    <reaction evidence="9">
        <text>ATP + H2O = ADP + phosphate + H(+)</text>
        <dbReference type="Rhea" id="RHEA:13065"/>
        <dbReference type="ChEBI" id="CHEBI:15377"/>
        <dbReference type="ChEBI" id="CHEBI:15378"/>
        <dbReference type="ChEBI" id="CHEBI:30616"/>
        <dbReference type="ChEBI" id="CHEBI:43474"/>
        <dbReference type="ChEBI" id="CHEBI:456216"/>
        <dbReference type="EC" id="3.6.4.13"/>
    </reaction>
</comment>
<evidence type="ECO:0000313" key="15">
    <source>
        <dbReference type="EMBL" id="KAL1523455.1"/>
    </source>
</evidence>
<keyword evidence="7" id="KW-0508">mRNA splicing</keyword>
<dbReference type="SUPFAM" id="SSF52540">
    <property type="entry name" value="P-loop containing nucleoside triphosphate hydrolases"/>
    <property type="match status" value="1"/>
</dbReference>
<feature type="region of interest" description="Disordered" evidence="11">
    <location>
        <begin position="241"/>
        <end position="332"/>
    </location>
</feature>
<dbReference type="GO" id="GO:0006397">
    <property type="term" value="P:mRNA processing"/>
    <property type="evidence" value="ECO:0007669"/>
    <property type="project" value="UniProtKB-KW"/>
</dbReference>
<dbReference type="PROSITE" id="PS00039">
    <property type="entry name" value="DEAD_ATP_HELICASE"/>
    <property type="match status" value="1"/>
</dbReference>
<dbReference type="PANTHER" id="PTHR47958">
    <property type="entry name" value="ATP-DEPENDENT RNA HELICASE DBP3"/>
    <property type="match status" value="1"/>
</dbReference>
<feature type="domain" description="Helicase C-terminal" evidence="13">
    <location>
        <begin position="662"/>
        <end position="812"/>
    </location>
</feature>
<dbReference type="AlphaFoldDB" id="A0AB34JN94"/>
<feature type="domain" description="DEAD-box RNA helicase Q" evidence="14">
    <location>
        <begin position="411"/>
        <end position="439"/>
    </location>
</feature>
<feature type="compositionally biased region" description="Basic and acidic residues" evidence="11">
    <location>
        <begin position="116"/>
        <end position="128"/>
    </location>
</feature>
<evidence type="ECO:0000256" key="3">
    <source>
        <dbReference type="ARBA" id="ARBA00022741"/>
    </source>
</evidence>
<keyword evidence="2" id="KW-0507">mRNA processing</keyword>
<feature type="domain" description="Helicase ATP-binding" evidence="12">
    <location>
        <begin position="442"/>
        <end position="638"/>
    </location>
</feature>
<feature type="short sequence motif" description="Q motif" evidence="10">
    <location>
        <begin position="411"/>
        <end position="439"/>
    </location>
</feature>
<dbReference type="InterPro" id="IPR057479">
    <property type="entry name" value="PRP28/DDX23-like_helical"/>
</dbReference>
<comment type="similarity">
    <text evidence="8">Belongs to the DEAD box helicase family. DDX23/PRP28 subfamily.</text>
</comment>
<dbReference type="GO" id="GO:0005524">
    <property type="term" value="F:ATP binding"/>
    <property type="evidence" value="ECO:0007669"/>
    <property type="project" value="UniProtKB-KW"/>
</dbReference>
<dbReference type="Proteomes" id="UP001515480">
    <property type="component" value="Unassembled WGS sequence"/>
</dbReference>
<dbReference type="InterPro" id="IPR027417">
    <property type="entry name" value="P-loop_NTPase"/>
</dbReference>
<feature type="region of interest" description="Disordered" evidence="11">
    <location>
        <begin position="808"/>
        <end position="834"/>
    </location>
</feature>
<feature type="region of interest" description="Disordered" evidence="11">
    <location>
        <begin position="70"/>
        <end position="130"/>
    </location>
</feature>
<dbReference type="GO" id="GO:0008380">
    <property type="term" value="P:RNA splicing"/>
    <property type="evidence" value="ECO:0007669"/>
    <property type="project" value="UniProtKB-KW"/>
</dbReference>
<accession>A0AB34JN94</accession>
<dbReference type="InterPro" id="IPR014001">
    <property type="entry name" value="Helicase_ATP-bd"/>
</dbReference>
<dbReference type="InterPro" id="IPR014014">
    <property type="entry name" value="RNA_helicase_DEAD_Q_motif"/>
</dbReference>
<evidence type="ECO:0000259" key="13">
    <source>
        <dbReference type="PROSITE" id="PS51194"/>
    </source>
</evidence>
<dbReference type="GO" id="GO:0003676">
    <property type="term" value="F:nucleic acid binding"/>
    <property type="evidence" value="ECO:0007669"/>
    <property type="project" value="InterPro"/>
</dbReference>
<feature type="compositionally biased region" description="Pro residues" evidence="11">
    <location>
        <begin position="256"/>
        <end position="329"/>
    </location>
</feature>
<keyword evidence="4" id="KW-0378">Hydrolase</keyword>
<dbReference type="Gene3D" id="3.40.50.300">
    <property type="entry name" value="P-loop containing nucleotide triphosphate hydrolases"/>
    <property type="match status" value="2"/>
</dbReference>
<evidence type="ECO:0000256" key="5">
    <source>
        <dbReference type="ARBA" id="ARBA00022806"/>
    </source>
</evidence>
<dbReference type="EMBL" id="JBGBPQ010000006">
    <property type="protein sequence ID" value="KAL1523455.1"/>
    <property type="molecule type" value="Genomic_DNA"/>
</dbReference>
<evidence type="ECO:0000256" key="9">
    <source>
        <dbReference type="ARBA" id="ARBA00047984"/>
    </source>
</evidence>
<keyword evidence="5" id="KW-0347">Helicase</keyword>
<dbReference type="GO" id="GO:0003724">
    <property type="term" value="F:RNA helicase activity"/>
    <property type="evidence" value="ECO:0007669"/>
    <property type="project" value="UniProtKB-EC"/>
</dbReference>
<evidence type="ECO:0000256" key="10">
    <source>
        <dbReference type="PROSITE-ProRule" id="PRU00552"/>
    </source>
</evidence>
<evidence type="ECO:0000256" key="7">
    <source>
        <dbReference type="ARBA" id="ARBA00023187"/>
    </source>
</evidence>
<evidence type="ECO:0000256" key="6">
    <source>
        <dbReference type="ARBA" id="ARBA00022840"/>
    </source>
</evidence>
<evidence type="ECO:0000256" key="11">
    <source>
        <dbReference type="SAM" id="MobiDB-lite"/>
    </source>
</evidence>
<keyword evidence="3" id="KW-0547">Nucleotide-binding</keyword>
<sequence>MLSFEDEMDEEEREALRKRETKRKAQPMSLEEKMAQRRAGADVDRPKFLTREQREAMRAEALAEEAEINALTEEAEREQRQAYNQKVREAVREQRQNERRGPGASSAPPKAQEPQLTKEEEDKQKEMQQIKNTYLGVRRKKKKVMKISEKFRFSFDWGADEDTSVDLNPLYEKKHEALLLFGRGLRAGIDRREQLSKRDTVLQVLLPSTLSLPRSLSKAHTLPKLNPPAPAILQARFHEQQTMPAAADSSANFYMPPQPPLGFMPPPPPPHALPSMAPPPPPPPGYSPLPPGGHEYVPPPPPPPGFFGDEPPPPPPPPDEPPPPPPPPGAEADILAAADTEQRLQKQLAMMNSKSSLDKMMDKYEKSKHYSEKTLDEMTERDWRIFREDNEIQTKGSTRHPATGKQIRPFRYWHESGLPEAILKAVAKAKYERPSGVQMQCIPLGLACKDVVGVAKTGSGKTCAFVLPMLVYILKQPPITRENASEGPLALIMAPTRELVQQIEEEARKFASELKIRVYSVVGGLSIEEQSFIQSQGVEVMVATPGRLNDALDRRYMVLNQCNYVVLDEADKMIDMGFEPQVKAILDAMPSSNLKPADEDAVIDLDEHVYRQTYMFSATMPPAVERIAKRYLRAPAYVYIGDQSSTKDNIAQHVFVLKENKKKDKLLDLLTNGPPPPIIVFCNGKKGCDVLARSLDKQGFPSATIHSGKDQATRELAIEGFKSGEYEILVATDIAGRGIDIQGVEHVINYDMPKDIESYTHRIGRTGRAGKKGVATTFVTGEGAEANGVLYELKMMLKKCSQPVPVELDKHPAAQDPETREYRSKNPRIVEAKK</sequence>
<dbReference type="InterPro" id="IPR000629">
    <property type="entry name" value="RNA-helicase_DEAD-box_CS"/>
</dbReference>
<evidence type="ECO:0000256" key="8">
    <source>
        <dbReference type="ARBA" id="ARBA00037954"/>
    </source>
</evidence>
<dbReference type="InterPro" id="IPR011545">
    <property type="entry name" value="DEAD/DEAH_box_helicase_dom"/>
</dbReference>
<comment type="caution">
    <text evidence="15">The sequence shown here is derived from an EMBL/GenBank/DDBJ whole genome shotgun (WGS) entry which is preliminary data.</text>
</comment>
<dbReference type="Pfam" id="PF00271">
    <property type="entry name" value="Helicase_C"/>
    <property type="match status" value="1"/>
</dbReference>
<dbReference type="PROSITE" id="PS51192">
    <property type="entry name" value="HELICASE_ATP_BIND_1"/>
    <property type="match status" value="1"/>
</dbReference>
<name>A0AB34JN94_PRYPA</name>
<proteinExistence type="inferred from homology"/>
<dbReference type="SMART" id="SM00487">
    <property type="entry name" value="DEXDc"/>
    <property type="match status" value="1"/>
</dbReference>
<dbReference type="CDD" id="cd18787">
    <property type="entry name" value="SF2_C_DEAD"/>
    <property type="match status" value="1"/>
</dbReference>
<reference evidence="15 16" key="1">
    <citation type="journal article" date="2024" name="Science">
        <title>Giant polyketide synthase enzymes in the biosynthesis of giant marine polyether toxins.</title>
        <authorList>
            <person name="Fallon T.R."/>
            <person name="Shende V.V."/>
            <person name="Wierzbicki I.H."/>
            <person name="Pendleton A.L."/>
            <person name="Watervoot N.F."/>
            <person name="Auber R.P."/>
            <person name="Gonzalez D.J."/>
            <person name="Wisecaver J.H."/>
            <person name="Moore B.S."/>
        </authorList>
    </citation>
    <scope>NUCLEOTIDE SEQUENCE [LARGE SCALE GENOMIC DNA]</scope>
    <source>
        <strain evidence="15 16">12B1</strain>
    </source>
</reference>
<evidence type="ECO:0000256" key="2">
    <source>
        <dbReference type="ARBA" id="ARBA00022664"/>
    </source>
</evidence>
<evidence type="ECO:0000313" key="16">
    <source>
        <dbReference type="Proteomes" id="UP001515480"/>
    </source>
</evidence>
<dbReference type="Pfam" id="PF25430">
    <property type="entry name" value="DDX23"/>
    <property type="match status" value="1"/>
</dbReference>
<feature type="compositionally biased region" description="Basic and acidic residues" evidence="11">
    <location>
        <begin position="30"/>
        <end position="54"/>
    </location>
</feature>
<dbReference type="PROSITE" id="PS51195">
    <property type="entry name" value="Q_MOTIF"/>
    <property type="match status" value="1"/>
</dbReference>
<dbReference type="EC" id="3.6.4.13" evidence="1"/>
<dbReference type="Pfam" id="PF00270">
    <property type="entry name" value="DEAD"/>
    <property type="match status" value="1"/>
</dbReference>